<evidence type="ECO:0000313" key="3">
    <source>
        <dbReference type="EMBL" id="KIX09616.1"/>
    </source>
</evidence>
<sequence length="766" mass="81674">MLPFLYFLLCSNLVSGSLGGWDSFVPWKRNLLERDIDPTCSCTDPAAAEWATNKFFSVAATSAETPAGYTQTLTNGHTWTSGDGYLGYTTIDEYDNGICAAICDSIEECSSFEIYFEKEVGGSTPSIKCAFWAGAITTTDASTGANAVIAGCNGYTNNTLTTPEGFDAPSYIGGAAIHPPGDSNSFMGSKIFEGPFDTSHCAEECHSCGCKFFNTYVVSKNGIRQGQYCDMYAHPFGHDWATETGSSDGKTNYTISHSFTCGWAGDKRDEGKSNGISAVSPTRTASSGGKGNSWEHDHPWHGSGPNTGISTTATATSGHSGDSTAKSGFETTTSEPSSSTETGPGGFPPTYPSTSTESPDSSTTKPEGETTSPVPEHSATHPGPSPHTTPSRSVPSRPSFSSSHGGGDWSDWSATTWSSITSSGDEASPGTSSTVSTTFSAFTSHALHPHPSFSHSKGQNEWTDWSNATTRSSSATSSAQVSPVFTTSSEITSSTHLSTSRHHSTRPGVSSTNHEWQDWGSTTTRSAPSTMLTSSTSSTTSETVDAITTSSPTTSRLATRPSISGSRPTHESGWLDWESTTTESTTSKRLSTTTSNTVDAVTTQSSTTSRSTTRPSMSRSLSHEWADWTATTRSTTTTGRSITPSISIDSTVSTTTSNVVNPATTSLSTSSHMDRLDFDLYFIHIHFEVIYVLVRVSVFYGDNIYNLHFCGLNTTINDRFGSQSMDRLDCYIAIYIYHLGNLDGICIPRGYDIVHFIICGLNSTID</sequence>
<dbReference type="EMBL" id="KN847475">
    <property type="protein sequence ID" value="KIX09616.1"/>
    <property type="molecule type" value="Genomic_DNA"/>
</dbReference>
<evidence type="ECO:0000256" key="1">
    <source>
        <dbReference type="SAM" id="MobiDB-lite"/>
    </source>
</evidence>
<feature type="region of interest" description="Disordered" evidence="1">
    <location>
        <begin position="264"/>
        <end position="408"/>
    </location>
</feature>
<feature type="compositionally biased region" description="Polar residues" evidence="1">
    <location>
        <begin position="453"/>
        <end position="465"/>
    </location>
</feature>
<dbReference type="STRING" id="1442369.A0A0D2J1Q4"/>
<accession>A0A0D2J1Q4</accession>
<keyword evidence="2" id="KW-0732">Signal</keyword>
<dbReference type="AlphaFoldDB" id="A0A0D2J1Q4"/>
<evidence type="ECO:0008006" key="5">
    <source>
        <dbReference type="Google" id="ProtNLM"/>
    </source>
</evidence>
<dbReference type="Proteomes" id="UP000053617">
    <property type="component" value="Unassembled WGS sequence"/>
</dbReference>
<dbReference type="HOGENOM" id="CLU_364520_0_0_1"/>
<feature type="compositionally biased region" description="Low complexity" evidence="1">
    <location>
        <begin position="352"/>
        <end position="365"/>
    </location>
</feature>
<feature type="compositionally biased region" description="Low complexity" evidence="1">
    <location>
        <begin position="579"/>
        <end position="620"/>
    </location>
</feature>
<dbReference type="PANTHER" id="PTHR36578">
    <property type="entry name" value="CHROMOSOME 15, WHOLE GENOME SHOTGUN SEQUENCE"/>
    <property type="match status" value="1"/>
</dbReference>
<protein>
    <recommendedName>
        <fullName evidence="5">Apple domain-containing protein</fullName>
    </recommendedName>
</protein>
<feature type="compositionally biased region" description="Low complexity" evidence="1">
    <location>
        <begin position="529"/>
        <end position="543"/>
    </location>
</feature>
<feature type="compositionally biased region" description="Polar residues" evidence="1">
    <location>
        <begin position="546"/>
        <end position="567"/>
    </location>
</feature>
<organism evidence="3 4">
    <name type="scientific">Rhinocladiella mackenziei CBS 650.93</name>
    <dbReference type="NCBI Taxonomy" id="1442369"/>
    <lineage>
        <taxon>Eukaryota</taxon>
        <taxon>Fungi</taxon>
        <taxon>Dikarya</taxon>
        <taxon>Ascomycota</taxon>
        <taxon>Pezizomycotina</taxon>
        <taxon>Eurotiomycetes</taxon>
        <taxon>Chaetothyriomycetidae</taxon>
        <taxon>Chaetothyriales</taxon>
        <taxon>Herpotrichiellaceae</taxon>
        <taxon>Rhinocladiella</taxon>
    </lineage>
</organism>
<feature type="compositionally biased region" description="Polar residues" evidence="1">
    <location>
        <begin position="274"/>
        <end position="287"/>
    </location>
</feature>
<name>A0A0D2J1Q4_9EURO</name>
<feature type="compositionally biased region" description="Polar residues" evidence="1">
    <location>
        <begin position="507"/>
        <end position="528"/>
    </location>
</feature>
<dbReference type="RefSeq" id="XP_013276752.1">
    <property type="nucleotide sequence ID" value="XM_013421298.1"/>
</dbReference>
<gene>
    <name evidence="3" type="ORF">Z518_00696</name>
</gene>
<feature type="compositionally biased region" description="Polar residues" evidence="1">
    <location>
        <begin position="480"/>
        <end position="491"/>
    </location>
</feature>
<dbReference type="VEuPathDB" id="FungiDB:Z518_00696"/>
<keyword evidence="4" id="KW-1185">Reference proteome</keyword>
<dbReference type="GeneID" id="25288767"/>
<evidence type="ECO:0000313" key="4">
    <source>
        <dbReference type="Proteomes" id="UP000053617"/>
    </source>
</evidence>
<feature type="chain" id="PRO_5002255720" description="Apple domain-containing protein" evidence="2">
    <location>
        <begin position="17"/>
        <end position="766"/>
    </location>
</feature>
<feature type="compositionally biased region" description="Low complexity" evidence="1">
    <location>
        <begin position="307"/>
        <end position="342"/>
    </location>
</feature>
<dbReference type="OrthoDB" id="271448at2759"/>
<feature type="compositionally biased region" description="Low complexity" evidence="1">
    <location>
        <begin position="466"/>
        <end position="479"/>
    </location>
</feature>
<proteinExistence type="predicted"/>
<feature type="compositionally biased region" description="Low complexity" evidence="1">
    <location>
        <begin position="380"/>
        <end position="408"/>
    </location>
</feature>
<feature type="signal peptide" evidence="2">
    <location>
        <begin position="1"/>
        <end position="16"/>
    </location>
</feature>
<evidence type="ECO:0000256" key="2">
    <source>
        <dbReference type="SAM" id="SignalP"/>
    </source>
</evidence>
<feature type="region of interest" description="Disordered" evidence="1">
    <location>
        <begin position="449"/>
        <end position="623"/>
    </location>
</feature>
<dbReference type="PANTHER" id="PTHR36578:SF1">
    <property type="entry name" value="APPLE DOMAIN-CONTAINING PROTEIN"/>
    <property type="match status" value="1"/>
</dbReference>
<reference evidence="3 4" key="1">
    <citation type="submission" date="2015-01" db="EMBL/GenBank/DDBJ databases">
        <title>The Genome Sequence of Rhinocladiella mackenzie CBS 650.93.</title>
        <authorList>
            <consortium name="The Broad Institute Genomics Platform"/>
            <person name="Cuomo C."/>
            <person name="de Hoog S."/>
            <person name="Gorbushina A."/>
            <person name="Stielow B."/>
            <person name="Teixiera M."/>
            <person name="Abouelleil A."/>
            <person name="Chapman S.B."/>
            <person name="Priest M."/>
            <person name="Young S.K."/>
            <person name="Wortman J."/>
            <person name="Nusbaum C."/>
            <person name="Birren B."/>
        </authorList>
    </citation>
    <scope>NUCLEOTIDE SEQUENCE [LARGE SCALE GENOMIC DNA]</scope>
    <source>
        <strain evidence="3 4">CBS 650.93</strain>
    </source>
</reference>